<dbReference type="InterPro" id="IPR000014">
    <property type="entry name" value="PAS"/>
</dbReference>
<dbReference type="InterPro" id="IPR035919">
    <property type="entry name" value="EAL_sf"/>
</dbReference>
<evidence type="ECO:0000259" key="3">
    <source>
        <dbReference type="PROSITE" id="PS50883"/>
    </source>
</evidence>
<dbReference type="PANTHER" id="PTHR44757">
    <property type="entry name" value="DIGUANYLATE CYCLASE DGCP"/>
    <property type="match status" value="1"/>
</dbReference>
<dbReference type="CDD" id="cd01949">
    <property type="entry name" value="GGDEF"/>
    <property type="match status" value="1"/>
</dbReference>
<dbReference type="Pfam" id="PF00990">
    <property type="entry name" value="GGDEF"/>
    <property type="match status" value="1"/>
</dbReference>
<organism evidence="5">
    <name type="scientific">Rhodopseudomonas palustris (strain BisA53)</name>
    <dbReference type="NCBI Taxonomy" id="316055"/>
    <lineage>
        <taxon>Bacteria</taxon>
        <taxon>Pseudomonadati</taxon>
        <taxon>Pseudomonadota</taxon>
        <taxon>Alphaproteobacteria</taxon>
        <taxon>Hyphomicrobiales</taxon>
        <taxon>Nitrobacteraceae</taxon>
        <taxon>Rhodopseudomonas</taxon>
    </lineage>
</organism>
<evidence type="ECO:0000313" key="5">
    <source>
        <dbReference type="EMBL" id="ABJ05782.1"/>
    </source>
</evidence>
<dbReference type="Gene3D" id="3.30.450.20">
    <property type="entry name" value="PAS domain"/>
    <property type="match status" value="1"/>
</dbReference>
<evidence type="ECO:0000259" key="2">
    <source>
        <dbReference type="PROSITE" id="PS50113"/>
    </source>
</evidence>
<feature type="transmembrane region" description="Helical" evidence="1">
    <location>
        <begin position="21"/>
        <end position="42"/>
    </location>
</feature>
<feature type="domain" description="PAC" evidence="2">
    <location>
        <begin position="291"/>
        <end position="343"/>
    </location>
</feature>
<dbReference type="InterPro" id="IPR001610">
    <property type="entry name" value="PAC"/>
</dbReference>
<dbReference type="GO" id="GO:0003824">
    <property type="term" value="F:catalytic activity"/>
    <property type="evidence" value="ECO:0007669"/>
    <property type="project" value="UniProtKB-ARBA"/>
</dbReference>
<dbReference type="SUPFAM" id="SSF141868">
    <property type="entry name" value="EAL domain-like"/>
    <property type="match status" value="1"/>
</dbReference>
<dbReference type="eggNOG" id="COG5001">
    <property type="taxonomic scope" value="Bacteria"/>
</dbReference>
<dbReference type="Gene3D" id="3.30.70.270">
    <property type="match status" value="1"/>
</dbReference>
<dbReference type="InterPro" id="IPR052155">
    <property type="entry name" value="Biofilm_reg_signaling"/>
</dbReference>
<dbReference type="Gene3D" id="3.20.20.450">
    <property type="entry name" value="EAL domain"/>
    <property type="match status" value="1"/>
</dbReference>
<dbReference type="InterPro" id="IPR035965">
    <property type="entry name" value="PAS-like_dom_sf"/>
</dbReference>
<dbReference type="InterPro" id="IPR000160">
    <property type="entry name" value="GGDEF_dom"/>
</dbReference>
<dbReference type="NCBIfam" id="TIGR00254">
    <property type="entry name" value="GGDEF"/>
    <property type="match status" value="1"/>
</dbReference>
<accession>Q07QK2</accession>
<evidence type="ECO:0000256" key="1">
    <source>
        <dbReference type="SAM" id="Phobius"/>
    </source>
</evidence>
<proteinExistence type="predicted"/>
<dbReference type="SMART" id="SM00086">
    <property type="entry name" value="PAC"/>
    <property type="match status" value="1"/>
</dbReference>
<keyword evidence="1" id="KW-1133">Transmembrane helix</keyword>
<dbReference type="SMART" id="SM00052">
    <property type="entry name" value="EAL"/>
    <property type="match status" value="1"/>
</dbReference>
<dbReference type="InterPro" id="IPR013655">
    <property type="entry name" value="PAS_fold_3"/>
</dbReference>
<dbReference type="KEGG" id="rpe:RPE_1834"/>
<name>Q07QK2_RHOP5</name>
<dbReference type="AlphaFoldDB" id="Q07QK2"/>
<dbReference type="OrthoDB" id="9814202at2"/>
<dbReference type="InterPro" id="IPR029787">
    <property type="entry name" value="Nucleotide_cyclase"/>
</dbReference>
<dbReference type="Pfam" id="PF08447">
    <property type="entry name" value="PAS_3"/>
    <property type="match status" value="1"/>
</dbReference>
<dbReference type="PROSITE" id="PS50883">
    <property type="entry name" value="EAL"/>
    <property type="match status" value="1"/>
</dbReference>
<dbReference type="PROSITE" id="PS50113">
    <property type="entry name" value="PAC"/>
    <property type="match status" value="1"/>
</dbReference>
<dbReference type="FunFam" id="3.30.70.270:FF:000001">
    <property type="entry name" value="Diguanylate cyclase domain protein"/>
    <property type="match status" value="1"/>
</dbReference>
<gene>
    <name evidence="5" type="ordered locus">RPE_1834</name>
</gene>
<dbReference type="PROSITE" id="PS50887">
    <property type="entry name" value="GGDEF"/>
    <property type="match status" value="1"/>
</dbReference>
<feature type="transmembrane region" description="Helical" evidence="1">
    <location>
        <begin position="110"/>
        <end position="132"/>
    </location>
</feature>
<dbReference type="SMART" id="SM00267">
    <property type="entry name" value="GGDEF"/>
    <property type="match status" value="1"/>
</dbReference>
<dbReference type="NCBIfam" id="TIGR00229">
    <property type="entry name" value="sensory_box"/>
    <property type="match status" value="1"/>
</dbReference>
<dbReference type="EMBL" id="CP000463">
    <property type="protein sequence ID" value="ABJ05782.1"/>
    <property type="molecule type" value="Genomic_DNA"/>
</dbReference>
<reference evidence="5" key="1">
    <citation type="submission" date="2006-09" db="EMBL/GenBank/DDBJ databases">
        <title>Complete sequence of Rhodopseudomonas palustris BisA53.</title>
        <authorList>
            <consortium name="US DOE Joint Genome Institute"/>
            <person name="Copeland A."/>
            <person name="Lucas S."/>
            <person name="Lapidus A."/>
            <person name="Barry K."/>
            <person name="Detter J.C."/>
            <person name="Glavina del Rio T."/>
            <person name="Hammon N."/>
            <person name="Israni S."/>
            <person name="Dalin E."/>
            <person name="Tice H."/>
            <person name="Pitluck S."/>
            <person name="Chain P."/>
            <person name="Malfatti S."/>
            <person name="Shin M."/>
            <person name="Vergez L."/>
            <person name="Schmutz J."/>
            <person name="Larimer F."/>
            <person name="Land M."/>
            <person name="Hauser L."/>
            <person name="Pelletier D.A."/>
            <person name="Kyrpides N."/>
            <person name="Kim E."/>
            <person name="Harwood C.S."/>
            <person name="Oda Y."/>
            <person name="Richardson P."/>
        </authorList>
    </citation>
    <scope>NUCLEOTIDE SEQUENCE [LARGE SCALE GENOMIC DNA]</scope>
    <source>
        <strain evidence="5">BisA53</strain>
    </source>
</reference>
<feature type="transmembrane region" description="Helical" evidence="1">
    <location>
        <begin position="144"/>
        <end position="163"/>
    </location>
</feature>
<dbReference type="InterPro" id="IPR001633">
    <property type="entry name" value="EAL_dom"/>
</dbReference>
<evidence type="ECO:0000259" key="4">
    <source>
        <dbReference type="PROSITE" id="PS50887"/>
    </source>
</evidence>
<dbReference type="STRING" id="316055.RPE_1834"/>
<dbReference type="CDD" id="cd01948">
    <property type="entry name" value="EAL"/>
    <property type="match status" value="1"/>
</dbReference>
<dbReference type="Pfam" id="PF00563">
    <property type="entry name" value="EAL"/>
    <property type="match status" value="1"/>
</dbReference>
<protein>
    <submittedName>
        <fullName evidence="5">Diguanylate cyclase/phosphodiesterase with PAS/PAC sensor(S)</fullName>
    </submittedName>
</protein>
<dbReference type="PANTHER" id="PTHR44757:SF2">
    <property type="entry name" value="BIOFILM ARCHITECTURE MAINTENANCE PROTEIN MBAA"/>
    <property type="match status" value="1"/>
</dbReference>
<sequence length="783" mass="85238">MTSSVLNDVKGTALRRTVKRMALAIALVIALGAPLGFGLIAYQYEDAIFSFKTAVAATRISRGLKAQSDLTRMSDREFASLVSLGQQRFPGRSRILDAEGGHTLYAEPPLVGFLLLTRRAPIVVGGVTVGLLEYEAQFDAMLHKLIVIALISSLLGACAYYTVRTLPLRALDRTLRDLDDAHRLIAESNATLCDQNGVLTERERELRAAQSVLKTRSNQLLDAQRLGRIGDWSYRVGNAEVWWAPELRHLLGYASNDFVSTRDAVMALHVGDGANRVLASQAEVMRTGKVSSVDVKLKRGDGTIGDFAVISKAMTNAEGRIVGFTGTIQDISERKAAEEQLERLAYYDPLTGLANRALFHREIAEVLMRSGRHGLQAALLLLDLDGFKEINDTMGHAAGDELLRKVAHLISRTLGNGDFLSRIGGDEFAIILTDGDRGEVERTARAIIEAISRPIDIDRGEINISTSIGIASMPRDGSTLTDVLRSADLALYRAKEDGRGCFRFFEPTMSAVVQHKMALSRDLRHALGGNAGLDVHYQPQIELSSGQVISYEALARWTHPSFGDVPPSEFIPIAESSNLICDLGLWVLRRAARQAKAWLDQGEPARSVAVNVSAAQIWHTDFAADVMQVLQETGLPPQLLCLELTESLLADHAEGRVRSVLTELKRLGVRLALDDFGTGYSSFGYLTQLPFDTLKIDRVFIKGIAHSDRARRLLQGVIALGRGLGMTILMEGVEQAEELAVLAELDCDVVQGYYLARPAAAADAVAATHQLNAAATPRLSATG</sequence>
<keyword evidence="1" id="KW-0472">Membrane</keyword>
<dbReference type="SUPFAM" id="SSF55073">
    <property type="entry name" value="Nucleotide cyclase"/>
    <property type="match status" value="1"/>
</dbReference>
<feature type="domain" description="GGDEF" evidence="4">
    <location>
        <begin position="375"/>
        <end position="507"/>
    </location>
</feature>
<dbReference type="SUPFAM" id="SSF55785">
    <property type="entry name" value="PYP-like sensor domain (PAS domain)"/>
    <property type="match status" value="1"/>
</dbReference>
<feature type="domain" description="EAL" evidence="3">
    <location>
        <begin position="516"/>
        <end position="772"/>
    </location>
</feature>
<dbReference type="HOGENOM" id="CLU_000445_70_20_5"/>
<dbReference type="InterPro" id="IPR000700">
    <property type="entry name" value="PAS-assoc_C"/>
</dbReference>
<dbReference type="InterPro" id="IPR043128">
    <property type="entry name" value="Rev_trsase/Diguanyl_cyclase"/>
</dbReference>
<keyword evidence="1" id="KW-0812">Transmembrane</keyword>